<feature type="region of interest" description="Disordered" evidence="1">
    <location>
        <begin position="50"/>
        <end position="87"/>
    </location>
</feature>
<dbReference type="EnsemblMetazoa" id="PPA33306.1">
    <property type="protein sequence ID" value="PPA33306.1"/>
    <property type="gene ID" value="WBGene00206166"/>
</dbReference>
<keyword evidence="3" id="KW-1185">Reference proteome</keyword>
<gene>
    <name evidence="2" type="primary">WBGene00206166</name>
</gene>
<name>A0A2A6B5V1_PRIPA</name>
<reference evidence="2" key="2">
    <citation type="submission" date="2022-06" db="UniProtKB">
        <authorList>
            <consortium name="EnsemblMetazoa"/>
        </authorList>
    </citation>
    <scope>IDENTIFICATION</scope>
    <source>
        <strain evidence="2">PS312</strain>
    </source>
</reference>
<accession>A0A2A6B5V1</accession>
<evidence type="ECO:0000256" key="1">
    <source>
        <dbReference type="SAM" id="MobiDB-lite"/>
    </source>
</evidence>
<organism evidence="2 3">
    <name type="scientific">Pristionchus pacificus</name>
    <name type="common">Parasitic nematode worm</name>
    <dbReference type="NCBI Taxonomy" id="54126"/>
    <lineage>
        <taxon>Eukaryota</taxon>
        <taxon>Metazoa</taxon>
        <taxon>Ecdysozoa</taxon>
        <taxon>Nematoda</taxon>
        <taxon>Chromadorea</taxon>
        <taxon>Rhabditida</taxon>
        <taxon>Rhabditina</taxon>
        <taxon>Diplogasteromorpha</taxon>
        <taxon>Diplogasteroidea</taxon>
        <taxon>Neodiplogasteridae</taxon>
        <taxon>Pristionchus</taxon>
    </lineage>
</organism>
<proteinExistence type="predicted"/>
<evidence type="ECO:0000313" key="2">
    <source>
        <dbReference type="EnsemblMetazoa" id="PPA33306.1"/>
    </source>
</evidence>
<dbReference type="Proteomes" id="UP000005239">
    <property type="component" value="Unassembled WGS sequence"/>
</dbReference>
<feature type="compositionally biased region" description="Low complexity" evidence="1">
    <location>
        <begin position="73"/>
        <end position="86"/>
    </location>
</feature>
<feature type="compositionally biased region" description="Basic and acidic residues" evidence="1">
    <location>
        <begin position="1"/>
        <end position="18"/>
    </location>
</feature>
<dbReference type="AlphaFoldDB" id="A0A2A6B5V1"/>
<accession>A0A8R1UJ04</accession>
<evidence type="ECO:0000313" key="3">
    <source>
        <dbReference type="Proteomes" id="UP000005239"/>
    </source>
</evidence>
<feature type="region of interest" description="Disordered" evidence="1">
    <location>
        <begin position="1"/>
        <end position="33"/>
    </location>
</feature>
<protein>
    <submittedName>
        <fullName evidence="2">Uncharacterized protein</fullName>
    </submittedName>
</protein>
<reference evidence="3" key="1">
    <citation type="journal article" date="2008" name="Nat. Genet.">
        <title>The Pristionchus pacificus genome provides a unique perspective on nematode lifestyle and parasitism.</title>
        <authorList>
            <person name="Dieterich C."/>
            <person name="Clifton S.W."/>
            <person name="Schuster L.N."/>
            <person name="Chinwalla A."/>
            <person name="Delehaunty K."/>
            <person name="Dinkelacker I."/>
            <person name="Fulton L."/>
            <person name="Fulton R."/>
            <person name="Godfrey J."/>
            <person name="Minx P."/>
            <person name="Mitreva M."/>
            <person name="Roeseler W."/>
            <person name="Tian H."/>
            <person name="Witte H."/>
            <person name="Yang S.P."/>
            <person name="Wilson R.K."/>
            <person name="Sommer R.J."/>
        </authorList>
    </citation>
    <scope>NUCLEOTIDE SEQUENCE [LARGE SCALE GENOMIC DNA]</scope>
    <source>
        <strain evidence="3">PS312</strain>
    </source>
</reference>
<sequence length="130" mass="14795">MSDRERRRERREEEKEGNELMNGKQNGATGNSERIYVDMISALLVKEKCNLSSPSSSSGATPDPTVPEQRQPSNSSRLRSNTRRNSILVRPSEDYRLDTCPAPANVFNCCMLECIGLQRKRHRPLESNEK</sequence>
<feature type="compositionally biased region" description="Polar residues" evidence="1">
    <location>
        <begin position="23"/>
        <end position="32"/>
    </location>
</feature>